<sequence length="199" mass="21698">MERPSCREDCRDNSGNLDKIIDGSKFDPSVAKAINPKYIIDYFERNKKDAWISLGGLVLAITGTEAMFADLGHFSVKSLRISMGCVVNPALITAWSGMRSDAQTGSKFFKQGRGQSIGEDIGILITGRHINGIDVIIVDKGGSRWRIVSLTKQITKPCSLGHNVSNTSREEGGGAEIREKIVYVKVVLHESENGIVVFG</sequence>
<name>A0A6L2MF10_TANCI</name>
<evidence type="ECO:0000256" key="1">
    <source>
        <dbReference type="ARBA" id="ARBA00004651"/>
    </source>
</evidence>
<protein>
    <submittedName>
        <fullName evidence="4">Potassium transporter 5-like</fullName>
    </submittedName>
</protein>
<comment type="similarity">
    <text evidence="2">Belongs to the HAK/KUP transporter (TC 2.A.72.3) family.</text>
</comment>
<dbReference type="InterPro" id="IPR053951">
    <property type="entry name" value="K_trans_N"/>
</dbReference>
<feature type="domain" description="K+ potassium transporter integral membrane" evidence="3">
    <location>
        <begin position="27"/>
        <end position="97"/>
    </location>
</feature>
<accession>A0A6L2MF10</accession>
<comment type="caution">
    <text evidence="4">The sequence shown here is derived from an EMBL/GenBank/DDBJ whole genome shotgun (WGS) entry which is preliminary data.</text>
</comment>
<reference evidence="4" key="1">
    <citation type="journal article" date="2019" name="Sci. Rep.">
        <title>Draft genome of Tanacetum cinerariifolium, the natural source of mosquito coil.</title>
        <authorList>
            <person name="Yamashiro T."/>
            <person name="Shiraishi A."/>
            <person name="Satake H."/>
            <person name="Nakayama K."/>
        </authorList>
    </citation>
    <scope>NUCLEOTIDE SEQUENCE</scope>
</reference>
<evidence type="ECO:0000313" key="4">
    <source>
        <dbReference type="EMBL" id="GEU72576.1"/>
    </source>
</evidence>
<dbReference type="GO" id="GO:0005886">
    <property type="term" value="C:plasma membrane"/>
    <property type="evidence" value="ECO:0007669"/>
    <property type="project" value="UniProtKB-SubCell"/>
</dbReference>
<evidence type="ECO:0000259" key="3">
    <source>
        <dbReference type="Pfam" id="PF02705"/>
    </source>
</evidence>
<dbReference type="GO" id="GO:0015079">
    <property type="term" value="F:potassium ion transmembrane transporter activity"/>
    <property type="evidence" value="ECO:0007669"/>
    <property type="project" value="InterPro"/>
</dbReference>
<gene>
    <name evidence="4" type="ORF">Tci_044554</name>
</gene>
<evidence type="ECO:0000256" key="2">
    <source>
        <dbReference type="ARBA" id="ARBA00008440"/>
    </source>
</evidence>
<dbReference type="PANTHER" id="PTHR30540:SF87">
    <property type="entry name" value="POTASSIUM TRANSPORTER"/>
    <property type="match status" value="1"/>
</dbReference>
<organism evidence="4">
    <name type="scientific">Tanacetum cinerariifolium</name>
    <name type="common">Dalmatian daisy</name>
    <name type="synonym">Chrysanthemum cinerariifolium</name>
    <dbReference type="NCBI Taxonomy" id="118510"/>
    <lineage>
        <taxon>Eukaryota</taxon>
        <taxon>Viridiplantae</taxon>
        <taxon>Streptophyta</taxon>
        <taxon>Embryophyta</taxon>
        <taxon>Tracheophyta</taxon>
        <taxon>Spermatophyta</taxon>
        <taxon>Magnoliopsida</taxon>
        <taxon>eudicotyledons</taxon>
        <taxon>Gunneridae</taxon>
        <taxon>Pentapetalae</taxon>
        <taxon>asterids</taxon>
        <taxon>campanulids</taxon>
        <taxon>Asterales</taxon>
        <taxon>Asteraceae</taxon>
        <taxon>Asteroideae</taxon>
        <taxon>Anthemideae</taxon>
        <taxon>Anthemidinae</taxon>
        <taxon>Tanacetum</taxon>
    </lineage>
</organism>
<dbReference type="AlphaFoldDB" id="A0A6L2MF10"/>
<dbReference type="PANTHER" id="PTHR30540">
    <property type="entry name" value="OSMOTIC STRESS POTASSIUM TRANSPORTER"/>
    <property type="match status" value="1"/>
</dbReference>
<proteinExistence type="inferred from homology"/>
<comment type="subcellular location">
    <subcellularLocation>
        <location evidence="1">Cell membrane</location>
        <topology evidence="1">Multi-pass membrane protein</topology>
    </subcellularLocation>
</comment>
<dbReference type="Pfam" id="PF02705">
    <property type="entry name" value="K_trans"/>
    <property type="match status" value="1"/>
</dbReference>
<dbReference type="EMBL" id="BKCJ010006519">
    <property type="protein sequence ID" value="GEU72576.1"/>
    <property type="molecule type" value="Genomic_DNA"/>
</dbReference>
<dbReference type="InterPro" id="IPR003855">
    <property type="entry name" value="K+_transporter"/>
</dbReference>